<name>A0A974NYT0_9SPHN</name>
<evidence type="ECO:0000313" key="3">
    <source>
        <dbReference type="Proteomes" id="UP000595894"/>
    </source>
</evidence>
<organism evidence="2 3">
    <name type="scientific">Sphingomonas aliaeris</name>
    <dbReference type="NCBI Taxonomy" id="2759526"/>
    <lineage>
        <taxon>Bacteria</taxon>
        <taxon>Pseudomonadati</taxon>
        <taxon>Pseudomonadota</taxon>
        <taxon>Alphaproteobacteria</taxon>
        <taxon>Sphingomonadales</taxon>
        <taxon>Sphingomonadaceae</taxon>
        <taxon>Sphingomonas</taxon>
    </lineage>
</organism>
<sequence length="1193" mass="130200">MNRKPKPKADIDRQVLDRGSDTPQRFQLSNLRDRPRYVLLGEPGSGKSTAFQREAEAAGIQPVTARQFVSGRRRPQGTTVFIDALEEYRIGEAGVDRLATLIEALEEAGYAQWRIACRAISLPPADAERIADAFDDFDTVQLEPLTHPAQVRILSIIGHDDPDGFIDRVETMGAGALLGNPSTLLLLRDTLDKSEGPIRTRGALLAEATRQMAYEVNPLMPSRDDRPPPAKIIAAAETACMVLLLSDRTDIWMHGSKPSDRYYVTRDDLLPSRLDTQALRAALDTAMFSGDGETFIPAHRFVAEYLAGRALAHATAPTDPTIPALSLNRAIALLSGDDDRPAPALTGIFAWFVTTLASTRHAERALELVRQDPEAVLFHGDAALLPTSHRRALLDAVGRADPWFLGGNRGSTGIAGLAGSDLAPEFRAILTEPAQSHHRRALVLMALEAGPPVPELAPEVGAIFANESHPNYFDRRHALAAYANICGGGGAMRQEMLASIRAQSSAASLQLRLELLADLAPAISSSEVRETIVAYGRTADGVMGYARPLANKLRAEPLPGLFDELIEAERHTGQSRRHEAASVIDDALAGAIENTANLTADRLLLWLSNVGLDELADPEKEVRVAIARWLDAAPRREQALFDQIVATTAAEDRWRIVHDYERLTGRSAAAETRQCAIERVEHATNPDEVRALAPIAFSLIRPLDRHIDLAWRLQAAVENKLGGEEVLHDLTLCSIQAWQVRDAARRRERGAEKQQLLDNDRDWYRKNAADVAKGLASGLSYAAEIYLGYRDGEGDQGPDRVDRWIGDPALVAAIHAGWDQLVRRQARTPFEAGRRAAGSKVYNEDLVLTAWADEQLRAGAPLNVRSSTLLTIAHNSYALPNDRNEGARSAALQRLLADPNATDILLAYWRGAIVGRSHGLPFDHDLPADHPAVRQAISALLARRPVLRERVLQDALELAARALTPVALLQLAASARAHPLPPFAARLWTYLSWSLDPATVPNLFGCEFANPADHQQFVQLDGGWLGKVGRTGSDEDVPKLALIVEQLGPLYSPISGIASSSSNPNGHVNQAIEQLARIPTPAATDAFDRLTRASGLSTWKLTLDHLREKQLVARRQAEFRPPEPRSVAAALMAGPPATPGDLRAIIEETLDELVHDIRHGDTSPWKGFGIARTRQRAPPPATAPRSRMIAVTY</sequence>
<feature type="compositionally biased region" description="Basic and acidic residues" evidence="1">
    <location>
        <begin position="7"/>
        <end position="20"/>
    </location>
</feature>
<gene>
    <name evidence="2" type="ORF">H5J25_19585</name>
</gene>
<reference evidence="3" key="1">
    <citation type="submission" date="2020-09" db="EMBL/GenBank/DDBJ databases">
        <title>Sphingomonas sp., a new species isolated from pork steak.</title>
        <authorList>
            <person name="Heidler von Heilborn D."/>
        </authorList>
    </citation>
    <scope>NUCLEOTIDE SEQUENCE [LARGE SCALE GENOMIC DNA]</scope>
    <source>
        <plasmid evidence="3">punnamed1</plasmid>
    </source>
</reference>
<feature type="region of interest" description="Disordered" evidence="1">
    <location>
        <begin position="1"/>
        <end position="22"/>
    </location>
</feature>
<dbReference type="EMBL" id="CP061036">
    <property type="protein sequence ID" value="QQV79253.1"/>
    <property type="molecule type" value="Genomic_DNA"/>
</dbReference>
<dbReference type="AlphaFoldDB" id="A0A974NYT0"/>
<dbReference type="KEGG" id="sari:H5J25_19585"/>
<geneLocation type="plasmid" evidence="2 3">
    <name>punnamed1</name>
</geneLocation>
<keyword evidence="3" id="KW-1185">Reference proteome</keyword>
<evidence type="ECO:0000313" key="2">
    <source>
        <dbReference type="EMBL" id="QQV79253.1"/>
    </source>
</evidence>
<protein>
    <submittedName>
        <fullName evidence="2">Uncharacterized protein</fullName>
    </submittedName>
</protein>
<dbReference type="RefSeq" id="WP_202096538.1">
    <property type="nucleotide sequence ID" value="NZ_CP061036.1"/>
</dbReference>
<dbReference type="Proteomes" id="UP000595894">
    <property type="component" value="Plasmid punnamed1"/>
</dbReference>
<evidence type="ECO:0000256" key="1">
    <source>
        <dbReference type="SAM" id="MobiDB-lite"/>
    </source>
</evidence>
<keyword evidence="2" id="KW-0614">Plasmid</keyword>
<proteinExistence type="predicted"/>
<accession>A0A974NYT0</accession>